<organism evidence="2 3">
    <name type="scientific">Acinetobacter calcoaceticus ANC 3811</name>
    <dbReference type="NCBI Taxonomy" id="1217690"/>
    <lineage>
        <taxon>Bacteria</taxon>
        <taxon>Pseudomonadati</taxon>
        <taxon>Pseudomonadota</taxon>
        <taxon>Gammaproteobacteria</taxon>
        <taxon>Moraxellales</taxon>
        <taxon>Moraxellaceae</taxon>
        <taxon>Acinetobacter</taxon>
        <taxon>Acinetobacter calcoaceticus/baumannii complex</taxon>
    </lineage>
</organism>
<dbReference type="InterPro" id="IPR016040">
    <property type="entry name" value="NAD(P)-bd_dom"/>
</dbReference>
<dbReference type="AlphaFoldDB" id="R8Y7E3"/>
<dbReference type="HOGENOM" id="CLU_007383_10_4_6"/>
<evidence type="ECO:0000313" key="3">
    <source>
        <dbReference type="Proteomes" id="UP000014041"/>
    </source>
</evidence>
<dbReference type="CDD" id="cd05269">
    <property type="entry name" value="TMR_SDR_a"/>
    <property type="match status" value="1"/>
</dbReference>
<dbReference type="Gene3D" id="3.90.25.10">
    <property type="entry name" value="UDP-galactose 4-epimerase, domain 1"/>
    <property type="match status" value="1"/>
</dbReference>
<dbReference type="InterPro" id="IPR052718">
    <property type="entry name" value="NmrA-type_oxidoreductase"/>
</dbReference>
<evidence type="ECO:0000313" key="2">
    <source>
        <dbReference type="EMBL" id="EOQ65021.1"/>
    </source>
</evidence>
<dbReference type="PANTHER" id="PTHR47129:SF1">
    <property type="entry name" value="NMRA-LIKE DOMAIN-CONTAINING PROTEIN"/>
    <property type="match status" value="1"/>
</dbReference>
<name>R8Y7E3_ACICA</name>
<dbReference type="Proteomes" id="UP000014041">
    <property type="component" value="Unassembled WGS sequence"/>
</dbReference>
<dbReference type="Gene3D" id="3.40.50.720">
    <property type="entry name" value="NAD(P)-binding Rossmann-like Domain"/>
    <property type="match status" value="1"/>
</dbReference>
<protein>
    <recommendedName>
        <fullName evidence="1">NAD(P)-binding domain-containing protein</fullName>
    </recommendedName>
</protein>
<sequence>MIEIYQLDQMENIMRIAVTGASGQLGQLVISQLLERTEAKNIVALVRNPEKASELSSKGIEVRAFDYAHNADELSIQLAGVDKLLLISSSEIGQRTAQHQNVINAAKLAHVKFIAYTSLLKADTSPLLLAQEHVETEQYLKTSDIPYTLLRNNWYSENYAMGLAQAVEQGKIFGATHHGKIASASRLDYATAAAVVLTQEGHENKVYELAGDTSYTLDDVARWTSDISKKEVTYNDLSEEEYKALLIQVGLPEGFASILANSDDGVSKDALYSDSKDLHKLIGRATTSMQETIKAFLS</sequence>
<evidence type="ECO:0000259" key="1">
    <source>
        <dbReference type="Pfam" id="PF13460"/>
    </source>
</evidence>
<dbReference type="PATRIC" id="fig|1217690.3.peg.659"/>
<dbReference type="SUPFAM" id="SSF51735">
    <property type="entry name" value="NAD(P)-binding Rossmann-fold domains"/>
    <property type="match status" value="1"/>
</dbReference>
<gene>
    <name evidence="2" type="ORF">F935_00681</name>
</gene>
<comment type="caution">
    <text evidence="2">The sequence shown here is derived from an EMBL/GenBank/DDBJ whole genome shotgun (WGS) entry which is preliminary data.</text>
</comment>
<dbReference type="InterPro" id="IPR036291">
    <property type="entry name" value="NAD(P)-bd_dom_sf"/>
</dbReference>
<proteinExistence type="predicted"/>
<dbReference type="PANTHER" id="PTHR47129">
    <property type="entry name" value="QUINONE OXIDOREDUCTASE 2"/>
    <property type="match status" value="1"/>
</dbReference>
<dbReference type="EMBL" id="APQJ01000005">
    <property type="protein sequence ID" value="EOQ65021.1"/>
    <property type="molecule type" value="Genomic_DNA"/>
</dbReference>
<accession>R8Y7E3</accession>
<reference evidence="2 3" key="1">
    <citation type="submission" date="2013-02" db="EMBL/GenBank/DDBJ databases">
        <title>The Genome Sequence of Acinetobacter sp. ANC 3811.</title>
        <authorList>
            <consortium name="The Broad Institute Genome Sequencing Platform"/>
            <consortium name="The Broad Institute Genome Sequencing Center for Infectious Disease"/>
            <person name="Cerqueira G."/>
            <person name="Feldgarden M."/>
            <person name="Courvalin P."/>
            <person name="Perichon B."/>
            <person name="Grillot-Courvalin C."/>
            <person name="Clermont D."/>
            <person name="Rocha E."/>
            <person name="Yoon E.-J."/>
            <person name="Nemec A."/>
            <person name="Walker B."/>
            <person name="Young S.K."/>
            <person name="Zeng Q."/>
            <person name="Gargeya S."/>
            <person name="Fitzgerald M."/>
            <person name="Haas B."/>
            <person name="Abouelleil A."/>
            <person name="Alvarado L."/>
            <person name="Arachchi H.M."/>
            <person name="Berlin A.M."/>
            <person name="Chapman S.B."/>
            <person name="Dewar J."/>
            <person name="Goldberg J."/>
            <person name="Griggs A."/>
            <person name="Gujja S."/>
            <person name="Hansen M."/>
            <person name="Howarth C."/>
            <person name="Imamovic A."/>
            <person name="Larimer J."/>
            <person name="McCowan C."/>
            <person name="Murphy C."/>
            <person name="Neiman D."/>
            <person name="Pearson M."/>
            <person name="Priest M."/>
            <person name="Roberts A."/>
            <person name="Saif S."/>
            <person name="Shea T."/>
            <person name="Sisk P."/>
            <person name="Sykes S."/>
            <person name="Wortman J."/>
            <person name="Nusbaum C."/>
            <person name="Birren B."/>
        </authorList>
    </citation>
    <scope>NUCLEOTIDE SEQUENCE [LARGE SCALE GENOMIC DNA]</scope>
    <source>
        <strain evidence="2 3">ANC 3811</strain>
    </source>
</reference>
<feature type="domain" description="NAD(P)-binding" evidence="1">
    <location>
        <begin position="20"/>
        <end position="194"/>
    </location>
</feature>
<dbReference type="Pfam" id="PF13460">
    <property type="entry name" value="NAD_binding_10"/>
    <property type="match status" value="1"/>
</dbReference>